<dbReference type="InterPro" id="IPR018201">
    <property type="entry name" value="Ketoacyl_synth_AS"/>
</dbReference>
<dbReference type="InterPro" id="IPR000794">
    <property type="entry name" value="Beta-ketoacyl_synthase"/>
</dbReference>
<accession>A0AAV1HTS5</accession>
<dbReference type="PANTHER" id="PTHR11712">
    <property type="entry name" value="POLYKETIDE SYNTHASE-RELATED"/>
    <property type="match status" value="1"/>
</dbReference>
<dbReference type="CDD" id="cd00834">
    <property type="entry name" value="KAS_I_II"/>
    <property type="match status" value="1"/>
</dbReference>
<feature type="domain" description="Ketosynthase family 3 (KS3)" evidence="5">
    <location>
        <begin position="36"/>
        <end position="494"/>
    </location>
</feature>
<dbReference type="Gene3D" id="3.40.47.10">
    <property type="match status" value="1"/>
</dbReference>
<comment type="caution">
    <text evidence="6">The sequence shown here is derived from an EMBL/GenBank/DDBJ whole genome shotgun (WGS) entry which is preliminary data.</text>
</comment>
<organism evidence="6 7">
    <name type="scientific">Coccomyxa viridis</name>
    <dbReference type="NCBI Taxonomy" id="1274662"/>
    <lineage>
        <taxon>Eukaryota</taxon>
        <taxon>Viridiplantae</taxon>
        <taxon>Chlorophyta</taxon>
        <taxon>core chlorophytes</taxon>
        <taxon>Trebouxiophyceae</taxon>
        <taxon>Trebouxiophyceae incertae sedis</taxon>
        <taxon>Coccomyxaceae</taxon>
        <taxon>Coccomyxa</taxon>
    </lineage>
</organism>
<dbReference type="GO" id="GO:0005739">
    <property type="term" value="C:mitochondrion"/>
    <property type="evidence" value="ECO:0007669"/>
    <property type="project" value="TreeGrafter"/>
</dbReference>
<dbReference type="PROSITE" id="PS52004">
    <property type="entry name" value="KS3_2"/>
    <property type="match status" value="1"/>
</dbReference>
<dbReference type="SUPFAM" id="SSF53901">
    <property type="entry name" value="Thiolase-like"/>
    <property type="match status" value="2"/>
</dbReference>
<gene>
    <name evidence="6" type="ORF">CVIRNUC_001210</name>
</gene>
<dbReference type="GO" id="GO:0006633">
    <property type="term" value="P:fatty acid biosynthetic process"/>
    <property type="evidence" value="ECO:0007669"/>
    <property type="project" value="InterPro"/>
</dbReference>
<keyword evidence="7" id="KW-1185">Reference proteome</keyword>
<evidence type="ECO:0000256" key="1">
    <source>
        <dbReference type="ARBA" id="ARBA00008467"/>
    </source>
</evidence>
<proteinExistence type="inferred from homology"/>
<comment type="similarity">
    <text evidence="1 4">Belongs to the thiolase-like superfamily. Beta-ketoacyl-ACP synthases family.</text>
</comment>
<protein>
    <recommendedName>
        <fullName evidence="2">beta-ketoacyl-[acyl-carrier-protein] synthase I</fullName>
        <ecNumber evidence="2">2.3.1.41</ecNumber>
    </recommendedName>
</protein>
<evidence type="ECO:0000256" key="4">
    <source>
        <dbReference type="RuleBase" id="RU003694"/>
    </source>
</evidence>
<name>A0AAV1HTS5_9CHLO</name>
<evidence type="ECO:0000256" key="2">
    <source>
        <dbReference type="ARBA" id="ARBA00013191"/>
    </source>
</evidence>
<keyword evidence="3 4" id="KW-0808">Transferase</keyword>
<dbReference type="Pfam" id="PF00109">
    <property type="entry name" value="ketoacyl-synt"/>
    <property type="match status" value="1"/>
</dbReference>
<dbReference type="AlphaFoldDB" id="A0AAV1HTS5"/>
<evidence type="ECO:0000313" key="6">
    <source>
        <dbReference type="EMBL" id="CAK0739923.1"/>
    </source>
</evidence>
<evidence type="ECO:0000313" key="7">
    <source>
        <dbReference type="Proteomes" id="UP001314263"/>
    </source>
</evidence>
<sequence length="507" mass="52596">MLLRSKIARAVSLATRHRSKVTLIEDAFGIPPPLQVRRVVVTGLGLVTPLGVGVERAWQALLQGSCGIKRLSPEDLPKGHDVALGNLPSQVAAVVPGEQLAQALSAASLSAKGARFVNFADLAGLEALQDAEWAPFSEAERQASGVSIGSGLSCTSELAEAGSFVLQGLVRKISPFLVTRILANSPAGAVSMRHKLKGPSRAAATACAAGADAIGEAFHLIRGGHADVMVAGGTEACVDAVALAAFGRMNALSSRYNAEPGKASRPFDEGRCGFVLGEGAAVLVLEELGHAIARGAPQIYAELRGYGSSADAHHITQPPEDGRGAVLAMQRALESAGAAPSQVTYINAHGTATPLGDVAELRAIQGVFASSGPAQNPAQQHHTAAGRIPKVLDHILHGHREDEAAREALPHISSTKGATGHLLGAAGAMEAAFTVLTLRDNVAPHTLNLEKPIPGPWEDALIRQRPRKLPLQQKMAMSNSFGFGGVNASLLFASPPMYEDPIVDGTP</sequence>
<dbReference type="GO" id="GO:0004315">
    <property type="term" value="F:3-oxoacyl-[acyl-carrier-protein] synthase activity"/>
    <property type="evidence" value="ECO:0007669"/>
    <property type="project" value="UniProtKB-EC"/>
</dbReference>
<evidence type="ECO:0000256" key="3">
    <source>
        <dbReference type="ARBA" id="ARBA00022679"/>
    </source>
</evidence>
<dbReference type="EMBL" id="CAUYUE010000002">
    <property type="protein sequence ID" value="CAK0739923.1"/>
    <property type="molecule type" value="Genomic_DNA"/>
</dbReference>
<dbReference type="Proteomes" id="UP001314263">
    <property type="component" value="Unassembled WGS sequence"/>
</dbReference>
<evidence type="ECO:0000259" key="5">
    <source>
        <dbReference type="PROSITE" id="PS52004"/>
    </source>
</evidence>
<dbReference type="Pfam" id="PF02801">
    <property type="entry name" value="Ketoacyl-synt_C"/>
    <property type="match status" value="2"/>
</dbReference>
<dbReference type="PROSITE" id="PS00606">
    <property type="entry name" value="KS3_1"/>
    <property type="match status" value="1"/>
</dbReference>
<dbReference type="PANTHER" id="PTHR11712:SF297">
    <property type="entry name" value="3-OXOACYL-[ACYL-CARRIER-PROTEIN] SYNTHASE, MITOCHONDRIAL"/>
    <property type="match status" value="1"/>
</dbReference>
<dbReference type="InterPro" id="IPR014030">
    <property type="entry name" value="Ketoacyl_synth_N"/>
</dbReference>
<dbReference type="InterPro" id="IPR016039">
    <property type="entry name" value="Thiolase-like"/>
</dbReference>
<dbReference type="EC" id="2.3.1.41" evidence="2"/>
<dbReference type="SMART" id="SM00825">
    <property type="entry name" value="PKS_KS"/>
    <property type="match status" value="1"/>
</dbReference>
<dbReference type="InterPro" id="IPR014031">
    <property type="entry name" value="Ketoacyl_synth_C"/>
</dbReference>
<reference evidence="6 7" key="1">
    <citation type="submission" date="2023-10" db="EMBL/GenBank/DDBJ databases">
        <authorList>
            <person name="Maclean D."/>
            <person name="Macfadyen A."/>
        </authorList>
    </citation>
    <scope>NUCLEOTIDE SEQUENCE [LARGE SCALE GENOMIC DNA]</scope>
</reference>
<dbReference type="InterPro" id="IPR020841">
    <property type="entry name" value="PKS_Beta-ketoAc_synthase_dom"/>
</dbReference>